<reference evidence="4 5" key="1">
    <citation type="submission" date="2024-11" db="EMBL/GenBank/DDBJ databases">
        <authorList>
            <person name="Mikucki A.G."/>
            <person name="Kahler C.M."/>
        </authorList>
    </citation>
    <scope>NUCLEOTIDE SEQUENCE [LARGE SCALE GENOMIC DNA]</scope>
    <source>
        <strain evidence="4 5">EXNM717</strain>
    </source>
</reference>
<evidence type="ECO:0000313" key="5">
    <source>
        <dbReference type="Proteomes" id="UP001621964"/>
    </source>
</evidence>
<evidence type="ECO:0000313" key="4">
    <source>
        <dbReference type="EMBL" id="MFK7643189.1"/>
    </source>
</evidence>
<dbReference type="Pfam" id="PF22775">
    <property type="entry name" value="GA_3"/>
    <property type="match status" value="2"/>
</dbReference>
<keyword evidence="1" id="KW-0175">Coiled coil</keyword>
<dbReference type="InterPro" id="IPR054725">
    <property type="entry name" value="Epr_GA-like"/>
</dbReference>
<dbReference type="RefSeq" id="WP_405387340.1">
    <property type="nucleotide sequence ID" value="NZ_JBJGEB010000040.1"/>
</dbReference>
<dbReference type="Proteomes" id="UP001621964">
    <property type="component" value="Unassembled WGS sequence"/>
</dbReference>
<feature type="domain" description="Minor extracellular protease Epr GA-like" evidence="3">
    <location>
        <begin position="35"/>
        <end position="131"/>
    </location>
</feature>
<organism evidence="4 5">
    <name type="scientific">Neisseria oralis</name>
    <dbReference type="NCBI Taxonomy" id="1107316"/>
    <lineage>
        <taxon>Bacteria</taxon>
        <taxon>Pseudomonadati</taxon>
        <taxon>Pseudomonadota</taxon>
        <taxon>Betaproteobacteria</taxon>
        <taxon>Neisseriales</taxon>
        <taxon>Neisseriaceae</taxon>
        <taxon>Neisseria</taxon>
    </lineage>
</organism>
<gene>
    <name evidence="4" type="ORF">ACI43T_11995</name>
</gene>
<dbReference type="EMBL" id="JBJGEB010000040">
    <property type="protein sequence ID" value="MFK7643189.1"/>
    <property type="molecule type" value="Genomic_DNA"/>
</dbReference>
<feature type="domain" description="Minor extracellular protease Epr GA-like" evidence="3">
    <location>
        <begin position="5"/>
        <end position="32"/>
    </location>
</feature>
<feature type="compositionally biased region" description="Polar residues" evidence="2">
    <location>
        <begin position="1"/>
        <end position="12"/>
    </location>
</feature>
<feature type="region of interest" description="Disordered" evidence="2">
    <location>
        <begin position="1"/>
        <end position="35"/>
    </location>
</feature>
<feature type="coiled-coil region" evidence="1">
    <location>
        <begin position="41"/>
        <end position="68"/>
    </location>
</feature>
<proteinExistence type="predicted"/>
<evidence type="ECO:0000256" key="1">
    <source>
        <dbReference type="SAM" id="Coils"/>
    </source>
</evidence>
<name>A0ABW8Q6M7_9NEIS</name>
<keyword evidence="5" id="KW-1185">Reference proteome</keyword>
<comment type="caution">
    <text evidence="4">The sequence shown here is derived from an EMBL/GenBank/DDBJ whole genome shotgun (WGS) entry which is preliminary data.</text>
</comment>
<evidence type="ECO:0000256" key="2">
    <source>
        <dbReference type="SAM" id="MobiDB-lite"/>
    </source>
</evidence>
<feature type="non-terminal residue" evidence="4">
    <location>
        <position position="1"/>
    </location>
</feature>
<evidence type="ECO:0000259" key="3">
    <source>
        <dbReference type="Pfam" id="PF22775"/>
    </source>
</evidence>
<accession>A0ABW8Q6M7</accession>
<protein>
    <submittedName>
        <fullName evidence="4">GA-like domain-containing protein</fullName>
    </submittedName>
</protein>
<sequence length="138" mass="13857">DAEGNTKASLQTRTDDVNEVTVPSVTDADNNGIKDSDEQAVADALAKVKAAEAAEKAAEDALADANADGIISQAEADKLTALNAKVAETKAAADAAVKALPEGAKDAEGNTKASLQTRTDDVNAVTVPALTLPANTGV</sequence>